<feature type="compositionally biased region" description="Acidic residues" evidence="1">
    <location>
        <begin position="1"/>
        <end position="24"/>
    </location>
</feature>
<accession>A0ABP6JVB1</accession>
<evidence type="ECO:0000256" key="1">
    <source>
        <dbReference type="SAM" id="MobiDB-lite"/>
    </source>
</evidence>
<gene>
    <name evidence="2" type="ORF">GCM10010446_39040</name>
</gene>
<proteinExistence type="predicted"/>
<feature type="region of interest" description="Disordered" evidence="1">
    <location>
        <begin position="1"/>
        <end position="41"/>
    </location>
</feature>
<name>A0ABP6JVB1_9ACTN</name>
<evidence type="ECO:0000313" key="2">
    <source>
        <dbReference type="EMBL" id="GAA2950075.1"/>
    </source>
</evidence>
<evidence type="ECO:0000313" key="3">
    <source>
        <dbReference type="Proteomes" id="UP001500403"/>
    </source>
</evidence>
<dbReference type="EMBL" id="BAAAUD010000039">
    <property type="protein sequence ID" value="GAA2950075.1"/>
    <property type="molecule type" value="Genomic_DNA"/>
</dbReference>
<protein>
    <recommendedName>
        <fullName evidence="4">DNA primase</fullName>
    </recommendedName>
</protein>
<sequence length="60" mass="6663">MVLDELDELDEPDELPEPDDELVDDAAGFESEPEDEDDAPAFEGDVAGVLLDEEPRLSFR</sequence>
<comment type="caution">
    <text evidence="2">The sequence shown here is derived from an EMBL/GenBank/DDBJ whole genome shotgun (WGS) entry which is preliminary data.</text>
</comment>
<evidence type="ECO:0008006" key="4">
    <source>
        <dbReference type="Google" id="ProtNLM"/>
    </source>
</evidence>
<reference evidence="3" key="1">
    <citation type="journal article" date="2019" name="Int. J. Syst. Evol. Microbiol.">
        <title>The Global Catalogue of Microorganisms (GCM) 10K type strain sequencing project: providing services to taxonomists for standard genome sequencing and annotation.</title>
        <authorList>
            <consortium name="The Broad Institute Genomics Platform"/>
            <consortium name="The Broad Institute Genome Sequencing Center for Infectious Disease"/>
            <person name="Wu L."/>
            <person name="Ma J."/>
        </authorList>
    </citation>
    <scope>NUCLEOTIDE SEQUENCE [LARGE SCALE GENOMIC DNA]</scope>
    <source>
        <strain evidence="3">JCM 9088</strain>
    </source>
</reference>
<feature type="compositionally biased region" description="Acidic residues" evidence="1">
    <location>
        <begin position="31"/>
        <end position="40"/>
    </location>
</feature>
<dbReference type="Proteomes" id="UP001500403">
    <property type="component" value="Unassembled WGS sequence"/>
</dbReference>
<organism evidence="2 3">
    <name type="scientific">Streptomyces enissocaesilis</name>
    <dbReference type="NCBI Taxonomy" id="332589"/>
    <lineage>
        <taxon>Bacteria</taxon>
        <taxon>Bacillati</taxon>
        <taxon>Actinomycetota</taxon>
        <taxon>Actinomycetes</taxon>
        <taxon>Kitasatosporales</taxon>
        <taxon>Streptomycetaceae</taxon>
        <taxon>Streptomyces</taxon>
        <taxon>Streptomyces rochei group</taxon>
    </lineage>
</organism>
<keyword evidence="3" id="KW-1185">Reference proteome</keyword>